<gene>
    <name evidence="3" type="ORF">Lgee_1540</name>
</gene>
<keyword evidence="1" id="KW-1133">Transmembrane helix</keyword>
<dbReference type="PANTHER" id="PTHR38690:SF1">
    <property type="entry name" value="PROTEASE"/>
    <property type="match status" value="1"/>
</dbReference>
<dbReference type="Pfam" id="PF13116">
    <property type="entry name" value="YhdP"/>
    <property type="match status" value="1"/>
</dbReference>
<dbReference type="Proteomes" id="UP000054785">
    <property type="component" value="Unassembled WGS sequence"/>
</dbReference>
<feature type="transmembrane region" description="Helical" evidence="1">
    <location>
        <begin position="29"/>
        <end position="48"/>
    </location>
</feature>
<protein>
    <submittedName>
        <fullName evidence="3">Transmembrane protein</fullName>
    </submittedName>
</protein>
<dbReference type="STRING" id="45065.Lgee_1540"/>
<evidence type="ECO:0000313" key="4">
    <source>
        <dbReference type="Proteomes" id="UP000054785"/>
    </source>
</evidence>
<feature type="transmembrane region" description="Helical" evidence="1">
    <location>
        <begin position="1221"/>
        <end position="1242"/>
    </location>
</feature>
<keyword evidence="4" id="KW-1185">Reference proteome</keyword>
<dbReference type="PANTHER" id="PTHR38690">
    <property type="entry name" value="PROTEASE-RELATED"/>
    <property type="match status" value="1"/>
</dbReference>
<reference evidence="3 4" key="1">
    <citation type="submission" date="2015-11" db="EMBL/GenBank/DDBJ databases">
        <title>Genomic analysis of 38 Legionella species identifies large and diverse effector repertoires.</title>
        <authorList>
            <person name="Burstein D."/>
            <person name="Amaro F."/>
            <person name="Zusman T."/>
            <person name="Lifshitz Z."/>
            <person name="Cohen O."/>
            <person name="Gilbert J.A."/>
            <person name="Pupko T."/>
            <person name="Shuman H.A."/>
            <person name="Segal G."/>
        </authorList>
    </citation>
    <scope>NUCLEOTIDE SEQUENCE [LARGE SCALE GENOMIC DNA]</scope>
    <source>
        <strain evidence="3 4">ATCC 49504</strain>
    </source>
</reference>
<sequence>MTSETTGGTDLPLPSKPEPWKPFLRKGTFLLAALLVAAAIVSSLFRALTPFASQYRGELEHRLSTWVGQPVTIASMETGWYWFHPVLKLRDVNLSGTKHDAVHLQKLLVGINVFKSLMNWQIQPGVLYVEGLRLGVRQEDDGFVLDGLEMKNASFMGMDAFKAILHWLLQQQKVVIKDMSLRLYLRDGNLVPIEGARLIAVNRDGHYTLRASAQLAQTIPTHFRMLATLDINPWAIMRARGKWYIETENLLPAQWQALFPAGTPHVDGGTLDAQIWLDMARARVKSGQARLSLENLALTEPLSGQSTLFQSIEANTALRVLDNSWEVEADKLDVRVNGVTWPQNAFVLRVKDTGQVAFYVKNLLIESLLSTAFPWPQSMDALLALKPHGTLTDASVHWNNGTLEAVLGRFEGLGWQPNKTLAGVNNLTGALAWQPGEGRLELDSENAAIRFPGKPELLLQTLNGALDWKQLTNGLRLSLERLVLVSGGSTLTAEGLLDNADLSEGRGNLRLESVLAAKEAASILQYLPADSMKPKLAHWLQNDITRIKGLNARLRMQGELEHFPWDKGDGEFDITGQAEGIDLYFDRKWPEIRGIDAWLHLNGRTLEANITHASHGPLTIDKGNLKLVNIGLDREYLLIRTALMTPGPDALDYLLSTPLAKPLAKLRQVQIEGPLDANLQLEVPLYPGNDNLLARGAVSFSKNPVTVNHPLHRVALNNVQGTLYFDEHGPTPSNLEAEVFNTPVTLTANTRQTPQPLTEIGMQGTVTVASLRSQFNSPLLDSMKGVLPLSMLLTMTDNPNDMDSVRFTSTLLGTAVDLPPPFGKSATDTRPVSVDIDFNPEKAARIRFQDEWRARGDIWFAKAQTGFMLKSGAVAVGRVALARQPQQGLRVDARLDTLDVEKWLQATGKHEGAFTPSMLPDDLNLQVKTLQLWGNRFEDVSLNSHRRRDTLWAFTVKSPLARAQLGFDTAKNLLSGHIDQLTLSSTGKHDTSSEPLPLRASSIPNLALTVDNLRLKEHSLGVLTVRGKPLKDGWSLDALSLESPAWTLNGQGTWTQNGVKDVTQVDTSLRVRNLAALLALWDAPPAVLSKKGEARLVGSWPGGFQDFSTKKLSGEFWMRLRNGRITHLSREAEEKMDLGRVLSILSLQTIPRRLQLDFSDLTEQGYSFDVFEGNFALKKGIVTTDNAHIDGPVAFAAIKGQIDLPRETLDLHLRVAPRITASLPIVATIAGGPIAGVAAWVVSRLINAGMEKVSGYTYKVSGPFKDPLVQQTSITTLGRKKKP</sequence>
<keyword evidence="1" id="KW-0472">Membrane</keyword>
<dbReference type="InterPro" id="IPR025263">
    <property type="entry name" value="YhdP_central"/>
</dbReference>
<dbReference type="PATRIC" id="fig|45065.4.peg.1670"/>
<accession>A0A0W0TSA2</accession>
<evidence type="ECO:0000256" key="1">
    <source>
        <dbReference type="SAM" id="Phobius"/>
    </source>
</evidence>
<organism evidence="3 4">
    <name type="scientific">Legionella geestiana</name>
    <dbReference type="NCBI Taxonomy" id="45065"/>
    <lineage>
        <taxon>Bacteria</taxon>
        <taxon>Pseudomonadati</taxon>
        <taxon>Pseudomonadota</taxon>
        <taxon>Gammaproteobacteria</taxon>
        <taxon>Legionellales</taxon>
        <taxon>Legionellaceae</taxon>
        <taxon>Legionella</taxon>
    </lineage>
</organism>
<evidence type="ECO:0000313" key="3">
    <source>
        <dbReference type="EMBL" id="KTC98463.1"/>
    </source>
</evidence>
<feature type="domain" description="YhdP central" evidence="2">
    <location>
        <begin position="27"/>
        <end position="1269"/>
    </location>
</feature>
<dbReference type="RefSeq" id="WP_028385775.1">
    <property type="nucleotide sequence ID" value="NZ_CAAAHN010000006.1"/>
</dbReference>
<comment type="caution">
    <text evidence="3">The sequence shown here is derived from an EMBL/GenBank/DDBJ whole genome shotgun (WGS) entry which is preliminary data.</text>
</comment>
<name>A0A0W0TSA2_9GAMM</name>
<evidence type="ECO:0000259" key="2">
    <source>
        <dbReference type="Pfam" id="PF13116"/>
    </source>
</evidence>
<dbReference type="EMBL" id="LNYC01000063">
    <property type="protein sequence ID" value="KTC98463.1"/>
    <property type="molecule type" value="Genomic_DNA"/>
</dbReference>
<dbReference type="InterPro" id="IPR011836">
    <property type="entry name" value="YhdP"/>
</dbReference>
<proteinExistence type="predicted"/>
<keyword evidence="1 3" id="KW-0812">Transmembrane</keyword>
<dbReference type="NCBIfam" id="TIGR02099">
    <property type="entry name" value="YhdP family protein"/>
    <property type="match status" value="1"/>
</dbReference>